<keyword evidence="1" id="KW-1133">Transmembrane helix</keyword>
<organism evidence="2 3">
    <name type="scientific">Bacteroides acidifaciens</name>
    <dbReference type="NCBI Taxonomy" id="85831"/>
    <lineage>
        <taxon>Bacteria</taxon>
        <taxon>Pseudomonadati</taxon>
        <taxon>Bacteroidota</taxon>
        <taxon>Bacteroidia</taxon>
        <taxon>Bacteroidales</taxon>
        <taxon>Bacteroidaceae</taxon>
        <taxon>Bacteroides</taxon>
    </lineage>
</organism>
<dbReference type="EMBL" id="BLLS01000003">
    <property type="protein sequence ID" value="GFH84896.1"/>
    <property type="molecule type" value="Genomic_DNA"/>
</dbReference>
<name>A0A7I9ZYC8_9BACE</name>
<protein>
    <submittedName>
        <fullName evidence="2">Uncharacterized protein</fullName>
    </submittedName>
</protein>
<sequence length="72" mass="8398">MKFPTIPRHFPLKTFGEVFNRLLNAYCLKMKMLRRCFAGGDAMVYLFYRWSLVVACLGTVCFHAVDYSSDYS</sequence>
<gene>
    <name evidence="2" type="ORF">IMSAGC001_00291</name>
</gene>
<evidence type="ECO:0000313" key="2">
    <source>
        <dbReference type="EMBL" id="GFH84896.1"/>
    </source>
</evidence>
<keyword evidence="1" id="KW-0812">Transmembrane</keyword>
<comment type="caution">
    <text evidence="2">The sequence shown here is derived from an EMBL/GenBank/DDBJ whole genome shotgun (WGS) entry which is preliminary data.</text>
</comment>
<dbReference type="Proteomes" id="UP000491181">
    <property type="component" value="Unassembled WGS sequence"/>
</dbReference>
<evidence type="ECO:0000313" key="3">
    <source>
        <dbReference type="Proteomes" id="UP000491181"/>
    </source>
</evidence>
<evidence type="ECO:0000256" key="1">
    <source>
        <dbReference type="SAM" id="Phobius"/>
    </source>
</evidence>
<reference evidence="2 3" key="1">
    <citation type="journal article" date="2020" name="Microbiome">
        <title>Single-cell genomics of uncultured bacteria reveals dietary fiber responders in the mouse gut microbiota.</title>
        <authorList>
            <person name="Chijiiwa R."/>
            <person name="Hosokawa M."/>
            <person name="Kogawa M."/>
            <person name="Nishikawa Y."/>
            <person name="Ide K."/>
            <person name="Sakanashi C."/>
            <person name="Takahashi K."/>
            <person name="Takeyama H."/>
        </authorList>
    </citation>
    <scope>NUCLEOTIDE SEQUENCE [LARGE SCALE GENOMIC DNA]</scope>
    <source>
        <strain evidence="2">IMSAGC_001</strain>
    </source>
</reference>
<dbReference type="RefSeq" id="WP_147441447.1">
    <property type="nucleotide sequence ID" value="NZ_CANAOU010000003.1"/>
</dbReference>
<proteinExistence type="predicted"/>
<keyword evidence="1" id="KW-0472">Membrane</keyword>
<dbReference type="AlphaFoldDB" id="A0A7I9ZYC8"/>
<feature type="transmembrane region" description="Helical" evidence="1">
    <location>
        <begin position="42"/>
        <end position="65"/>
    </location>
</feature>
<accession>A0A7I9ZYC8</accession>